<organism evidence="1">
    <name type="scientific">Anguilla anguilla</name>
    <name type="common">European freshwater eel</name>
    <name type="synonym">Muraena anguilla</name>
    <dbReference type="NCBI Taxonomy" id="7936"/>
    <lineage>
        <taxon>Eukaryota</taxon>
        <taxon>Metazoa</taxon>
        <taxon>Chordata</taxon>
        <taxon>Craniata</taxon>
        <taxon>Vertebrata</taxon>
        <taxon>Euteleostomi</taxon>
        <taxon>Actinopterygii</taxon>
        <taxon>Neopterygii</taxon>
        <taxon>Teleostei</taxon>
        <taxon>Anguilliformes</taxon>
        <taxon>Anguillidae</taxon>
        <taxon>Anguilla</taxon>
    </lineage>
</organism>
<name>A0A0E9T0R5_ANGAN</name>
<proteinExistence type="predicted"/>
<accession>A0A0E9T0R5</accession>
<dbReference type="AlphaFoldDB" id="A0A0E9T0R5"/>
<reference evidence="1" key="1">
    <citation type="submission" date="2014-11" db="EMBL/GenBank/DDBJ databases">
        <authorList>
            <person name="Amaro Gonzalez C."/>
        </authorList>
    </citation>
    <scope>NUCLEOTIDE SEQUENCE</scope>
</reference>
<protein>
    <submittedName>
        <fullName evidence="1">Uncharacterized protein</fullName>
    </submittedName>
</protein>
<sequence length="33" mass="3724">MILNVPLSFAAGEWYVAGELQLLLPGHTQRWRG</sequence>
<reference evidence="1" key="2">
    <citation type="journal article" date="2015" name="Fish Shellfish Immunol.">
        <title>Early steps in the European eel (Anguilla anguilla)-Vibrio vulnificus interaction in the gills: Role of the RtxA13 toxin.</title>
        <authorList>
            <person name="Callol A."/>
            <person name="Pajuelo D."/>
            <person name="Ebbesson L."/>
            <person name="Teles M."/>
            <person name="MacKenzie S."/>
            <person name="Amaro C."/>
        </authorList>
    </citation>
    <scope>NUCLEOTIDE SEQUENCE</scope>
</reference>
<dbReference type="EMBL" id="GBXM01062062">
    <property type="protein sequence ID" value="JAH46515.1"/>
    <property type="molecule type" value="Transcribed_RNA"/>
</dbReference>
<evidence type="ECO:0000313" key="1">
    <source>
        <dbReference type="EMBL" id="JAH46515.1"/>
    </source>
</evidence>